<comment type="caution">
    <text evidence="1">The sequence shown here is derived from an EMBL/GenBank/DDBJ whole genome shotgun (WGS) entry which is preliminary data.</text>
</comment>
<dbReference type="InterPro" id="IPR006439">
    <property type="entry name" value="HAD-SF_hydro_IA"/>
</dbReference>
<organism evidence="1 2">
    <name type="scientific">Paenibacillus ottowii</name>
    <dbReference type="NCBI Taxonomy" id="2315729"/>
    <lineage>
        <taxon>Bacteria</taxon>
        <taxon>Bacillati</taxon>
        <taxon>Bacillota</taxon>
        <taxon>Bacilli</taxon>
        <taxon>Bacillales</taxon>
        <taxon>Paenibacillaceae</taxon>
        <taxon>Paenibacillus</taxon>
    </lineage>
</organism>
<sequence>MEPSFTMLRMGEIVVGLEWEGLYRKLLGDGNQLLMEGAMDVCHRLSKTHRMFVITNGITHTQIKRLKQSGLYKFFEDIFDSQSIGYQKPKEEFFNYVISHISEFNRKDALVIGDSLNTDIKGGLQSGIDTCWVNRTGQISPAEIKSTYTISNLMELTSIC</sequence>
<dbReference type="SUPFAM" id="SSF56784">
    <property type="entry name" value="HAD-like"/>
    <property type="match status" value="1"/>
</dbReference>
<dbReference type="EMBL" id="VIJZ01000007">
    <property type="protein sequence ID" value="TQR97466.1"/>
    <property type="molecule type" value="Genomic_DNA"/>
</dbReference>
<reference evidence="1 2" key="1">
    <citation type="submission" date="2019-07" db="EMBL/GenBank/DDBJ databases">
        <title>Paenibacillus ottowii sp. nov. isolated from a fermentation system processing bovine manure.</title>
        <authorList>
            <person name="Velazquez L.F."/>
            <person name="Rajbanshi S."/>
            <person name="Guan S."/>
            <person name="Hinchee M."/>
            <person name="Welsh A."/>
        </authorList>
    </citation>
    <scope>NUCLEOTIDE SEQUENCE [LARGE SCALE GENOMIC DNA]</scope>
    <source>
        <strain evidence="1 2">MS2379</strain>
    </source>
</reference>
<name>A0ABY3B274_9BACL</name>
<evidence type="ECO:0000313" key="1">
    <source>
        <dbReference type="EMBL" id="TQR97466.1"/>
    </source>
</evidence>
<dbReference type="InterPro" id="IPR052550">
    <property type="entry name" value="Pyrimidine_5'-ntase_YjjG"/>
</dbReference>
<dbReference type="InterPro" id="IPR023198">
    <property type="entry name" value="PGP-like_dom2"/>
</dbReference>
<dbReference type="Proteomes" id="UP000319219">
    <property type="component" value="Unassembled WGS sequence"/>
</dbReference>
<protein>
    <submittedName>
        <fullName evidence="1">HAD-IA family hydrolase</fullName>
    </submittedName>
</protein>
<dbReference type="InterPro" id="IPR023214">
    <property type="entry name" value="HAD_sf"/>
</dbReference>
<accession>A0ABY3B274</accession>
<dbReference type="Gene3D" id="3.40.50.1000">
    <property type="entry name" value="HAD superfamily/HAD-like"/>
    <property type="match status" value="1"/>
</dbReference>
<gene>
    <name evidence="1" type="ORF">FKV70_16665</name>
</gene>
<dbReference type="Gene3D" id="1.10.150.240">
    <property type="entry name" value="Putative phosphatase, domain 2"/>
    <property type="match status" value="1"/>
</dbReference>
<keyword evidence="2" id="KW-1185">Reference proteome</keyword>
<dbReference type="NCBIfam" id="TIGR01549">
    <property type="entry name" value="HAD-SF-IA-v1"/>
    <property type="match status" value="1"/>
</dbReference>
<dbReference type="GO" id="GO:0016787">
    <property type="term" value="F:hydrolase activity"/>
    <property type="evidence" value="ECO:0007669"/>
    <property type="project" value="UniProtKB-KW"/>
</dbReference>
<evidence type="ECO:0000313" key="2">
    <source>
        <dbReference type="Proteomes" id="UP000319219"/>
    </source>
</evidence>
<keyword evidence="1" id="KW-0378">Hydrolase</keyword>
<dbReference type="PANTHER" id="PTHR47478:SF1">
    <property type="entry name" value="PYRIMIDINE 5'-NUCLEOTIDASE YJJG"/>
    <property type="match status" value="1"/>
</dbReference>
<proteinExistence type="predicted"/>
<dbReference type="InterPro" id="IPR036412">
    <property type="entry name" value="HAD-like_sf"/>
</dbReference>
<dbReference type="PANTHER" id="PTHR47478">
    <property type="match status" value="1"/>
</dbReference>
<dbReference type="Pfam" id="PF00702">
    <property type="entry name" value="Hydrolase"/>
    <property type="match status" value="1"/>
</dbReference>